<reference evidence="11 12" key="1">
    <citation type="journal article" date="2019" name="Genome Biol. Evol.">
        <title>Whole-Genome Sequencing of the Giant Devil Catfish, Bagarius yarrelli.</title>
        <authorList>
            <person name="Jiang W."/>
            <person name="Lv Y."/>
            <person name="Cheng L."/>
            <person name="Yang K."/>
            <person name="Chao B."/>
            <person name="Wang X."/>
            <person name="Li Y."/>
            <person name="Pan X."/>
            <person name="You X."/>
            <person name="Zhang Y."/>
            <person name="Yang J."/>
            <person name="Li J."/>
            <person name="Zhang X."/>
            <person name="Liu S."/>
            <person name="Sun C."/>
            <person name="Yang J."/>
            <person name="Shi Q."/>
        </authorList>
    </citation>
    <scope>NUCLEOTIDE SEQUENCE [LARGE SCALE GENOMIC DNA]</scope>
    <source>
        <strain evidence="11">JWS20170419001</strain>
        <tissue evidence="11">Muscle</tissue>
    </source>
</reference>
<evidence type="ECO:0000256" key="5">
    <source>
        <dbReference type="ARBA" id="ARBA00022737"/>
    </source>
</evidence>
<dbReference type="SUPFAM" id="SSF49265">
    <property type="entry name" value="Fibronectin type III"/>
    <property type="match status" value="2"/>
</dbReference>
<evidence type="ECO:0000256" key="2">
    <source>
        <dbReference type="ARBA" id="ARBA00008921"/>
    </source>
</evidence>
<keyword evidence="6" id="KW-1133">Transmembrane helix</keyword>
<keyword evidence="12" id="KW-1185">Reference proteome</keyword>
<feature type="domain" description="Fibronectin type-III" evidence="10">
    <location>
        <begin position="273"/>
        <end position="370"/>
    </location>
</feature>
<dbReference type="OrthoDB" id="9884260at2759"/>
<dbReference type="SMART" id="SM00060">
    <property type="entry name" value="FN3"/>
    <property type="match status" value="3"/>
</dbReference>
<keyword evidence="5" id="KW-0677">Repeat</keyword>
<keyword evidence="7" id="KW-0472">Membrane</keyword>
<dbReference type="EMBL" id="VCAZ01000073">
    <property type="protein sequence ID" value="TSP09136.1"/>
    <property type="molecule type" value="Genomic_DNA"/>
</dbReference>
<dbReference type="PANTHER" id="PTHR48423">
    <property type="entry name" value="INTERLEUKIN-27 RECEPTOR SUBUNIT ALPHA"/>
    <property type="match status" value="1"/>
</dbReference>
<comment type="similarity">
    <text evidence="2">Belongs to the type I cytokine receptor family. Type 2 subfamily.</text>
</comment>
<keyword evidence="4" id="KW-0732">Signal</keyword>
<dbReference type="PROSITE" id="PS50853">
    <property type="entry name" value="FN3"/>
    <property type="match status" value="2"/>
</dbReference>
<dbReference type="PANTHER" id="PTHR48423:SF1">
    <property type="entry name" value="INTERLEUKIN-27 RECEPTOR SUBUNIT ALPHA"/>
    <property type="match status" value="1"/>
</dbReference>
<evidence type="ECO:0000256" key="8">
    <source>
        <dbReference type="ARBA" id="ARBA00023170"/>
    </source>
</evidence>
<proteinExistence type="inferred from homology"/>
<evidence type="ECO:0000256" key="6">
    <source>
        <dbReference type="ARBA" id="ARBA00022989"/>
    </source>
</evidence>
<accession>A0A556UGD4</accession>
<evidence type="ECO:0000256" key="3">
    <source>
        <dbReference type="ARBA" id="ARBA00022692"/>
    </source>
</evidence>
<dbReference type="InterPro" id="IPR036116">
    <property type="entry name" value="FN3_sf"/>
</dbReference>
<keyword evidence="8 11" id="KW-0675">Receptor</keyword>
<dbReference type="Gene3D" id="2.60.40.10">
    <property type="entry name" value="Immunoglobulins"/>
    <property type="match status" value="3"/>
</dbReference>
<evidence type="ECO:0000256" key="9">
    <source>
        <dbReference type="ARBA" id="ARBA00023180"/>
    </source>
</evidence>
<organism evidence="11 12">
    <name type="scientific">Bagarius yarrelli</name>
    <name type="common">Goonch</name>
    <name type="synonym">Bagrus yarrelli</name>
    <dbReference type="NCBI Taxonomy" id="175774"/>
    <lineage>
        <taxon>Eukaryota</taxon>
        <taxon>Metazoa</taxon>
        <taxon>Chordata</taxon>
        <taxon>Craniata</taxon>
        <taxon>Vertebrata</taxon>
        <taxon>Euteleostomi</taxon>
        <taxon>Actinopterygii</taxon>
        <taxon>Neopterygii</taxon>
        <taxon>Teleostei</taxon>
        <taxon>Ostariophysi</taxon>
        <taxon>Siluriformes</taxon>
        <taxon>Sisoridae</taxon>
        <taxon>Sisorinae</taxon>
        <taxon>Bagarius</taxon>
    </lineage>
</organism>
<feature type="domain" description="Fibronectin type-III" evidence="10">
    <location>
        <begin position="111"/>
        <end position="212"/>
    </location>
</feature>
<dbReference type="GO" id="GO:0005886">
    <property type="term" value="C:plasma membrane"/>
    <property type="evidence" value="ECO:0007669"/>
    <property type="project" value="UniProtKB-ARBA"/>
</dbReference>
<evidence type="ECO:0000313" key="12">
    <source>
        <dbReference type="Proteomes" id="UP000319801"/>
    </source>
</evidence>
<comment type="subcellular location">
    <subcellularLocation>
        <location evidence="1">Membrane</location>
        <topology evidence="1">Single-pass type I membrane protein</topology>
    </subcellularLocation>
</comment>
<evidence type="ECO:0000256" key="1">
    <source>
        <dbReference type="ARBA" id="ARBA00004479"/>
    </source>
</evidence>
<dbReference type="CDD" id="cd00063">
    <property type="entry name" value="FN3"/>
    <property type="match status" value="3"/>
</dbReference>
<dbReference type="InterPro" id="IPR003961">
    <property type="entry name" value="FN3_dom"/>
</dbReference>
<evidence type="ECO:0000256" key="7">
    <source>
        <dbReference type="ARBA" id="ARBA00023136"/>
    </source>
</evidence>
<evidence type="ECO:0000259" key="10">
    <source>
        <dbReference type="PROSITE" id="PS50853"/>
    </source>
</evidence>
<dbReference type="InterPro" id="IPR052672">
    <property type="entry name" value="Type1_Cytokine_Rcpt_Type2"/>
</dbReference>
<comment type="caution">
    <text evidence="11">The sequence shown here is derived from an EMBL/GenBank/DDBJ whole genome shotgun (WGS) entry which is preliminary data.</text>
</comment>
<dbReference type="AlphaFoldDB" id="A0A556UGD4"/>
<name>A0A556UGD4_BAGYA</name>
<sequence>MQCIWFFSPLPVSSPEPRITSCELLEYANITCYWTAPSLENISYMMQVTTHNCMNKDISTNSCNTTYTECSVKIGSVSHCFCVVVWMFTSAISTKLPSHCFSGINQVKLYTPQITTLATMAENAGCLNLEWKEPRSEYVQSERNLRVVEIEYHTPQQAHFSKVTAFLHDWHLDMCGLHPGTKHMVRIRAQDLRAKHHWSSWSEFAEATTAESAPATAPEFWRHVQPLDRNGRRRITLLWKPLQWPHANGVILHYSASCWNDVDASYCDCELPAPEGISVNVLDDFQLKVEWKATVNQSESSFVVEWFPVPNTTAVGLYWKILKGSETSFIITEGLHPEIPYNVSVRLLYNNTAGATRFVVAFTRQGAPSAGPKLEVLQTTSNDVTLKWYPVPLEKLRGFIQNYTVKYKYNGKVKAQVLSGSTEHFSLNNLSPGLYTMIQQCICPVVPDPAKSSLSTWPSVSTHKHNLPYGHSPAQFEPIHMGGRLTVHHNPHHLLETNLLAFSQQTSKKQAYKQVAEQEFSDPNAQESAEALTTDLSYQNAVMETPQCCQCVSSSCPEVPNLEKTTVDFCESNIVPGLDSSYERLESLSATCDCPLQSFLRVDTLDPLDFFHPRSVAAKLNTYCYTHVSTSYLSVADTYIDFKSLAENLPDILCQSNHLSKLESSCYSHVSASYHHLPELSPAYADYMTINTTALHKSNQTATKGTQDYLHVSTSYLTLPLTSHSAKNIHKDMPGLKSCIYNHIQTSRQESCPDIEVEEVYRPLSSDDGPPPFQF</sequence>
<dbReference type="InterPro" id="IPR013783">
    <property type="entry name" value="Ig-like_fold"/>
</dbReference>
<protein>
    <submittedName>
        <fullName evidence="11">Interleukin-6 receptor subunit beta</fullName>
    </submittedName>
</protein>
<dbReference type="Proteomes" id="UP000319801">
    <property type="component" value="Unassembled WGS sequence"/>
</dbReference>
<keyword evidence="3" id="KW-0812">Transmembrane</keyword>
<evidence type="ECO:0000313" key="11">
    <source>
        <dbReference type="EMBL" id="TSP09136.1"/>
    </source>
</evidence>
<gene>
    <name evidence="11" type="ORF">Baya_10758</name>
</gene>
<keyword evidence="9" id="KW-0325">Glycoprotein</keyword>
<evidence type="ECO:0000256" key="4">
    <source>
        <dbReference type="ARBA" id="ARBA00022729"/>
    </source>
</evidence>